<comment type="caution">
    <text evidence="3">The sequence shown here is derived from an EMBL/GenBank/DDBJ whole genome shotgun (WGS) entry which is preliminary data.</text>
</comment>
<feature type="domain" description="Double Cache" evidence="2">
    <location>
        <begin position="52"/>
        <end position="273"/>
    </location>
</feature>
<accession>A0A2P8QYK0</accession>
<dbReference type="Proteomes" id="UP000240535">
    <property type="component" value="Unassembled WGS sequence"/>
</dbReference>
<gene>
    <name evidence="3" type="ORF">CQ405_08865</name>
</gene>
<sequence>MQDNNIKFIKAIFFPFLILSLILLIYFYIQYQNQEKELAIKKYFDFNSELLLNTIEEERLNVLTVSLILSSNKDIKKCILEKEDNQCSTTLNNYVETLKNIPLYSNILIHVHSKDFKSIARSWNSKLHGDDLSTFRYTLLNTKLNMKPLAGIEVGRCGVFSRGISPVLDKKEFIGSIEVMLDFSHLYKLAKSQGYNLFMIIDKRYSTDCFYSKHNILKNHILLNPEYANLNIAPMLNEINLNDKNLQKIGKNYLYSKPFKDVNNNLIGHIVMHINEDDKERSFSTLHSIFK</sequence>
<protein>
    <recommendedName>
        <fullName evidence="2">Double Cache domain-containing protein</fullName>
    </recommendedName>
</protein>
<dbReference type="InterPro" id="IPR029151">
    <property type="entry name" value="Sensor-like_sf"/>
</dbReference>
<keyword evidence="1" id="KW-0472">Membrane</keyword>
<name>A0A2P8QYK0_9BACT</name>
<keyword evidence="1" id="KW-0812">Transmembrane</keyword>
<reference evidence="4" key="1">
    <citation type="submission" date="2017-10" db="EMBL/GenBank/DDBJ databases">
        <title>Campylobacter species from seals.</title>
        <authorList>
            <person name="Gilbert M.J."/>
            <person name="Zomer A.L."/>
            <person name="Timmerman A.J."/>
            <person name="Duim B."/>
            <person name="Wagenaar J.A."/>
        </authorList>
    </citation>
    <scope>NUCLEOTIDE SEQUENCE [LARGE SCALE GENOMIC DNA]</scope>
    <source>
        <strain evidence="4">17S00004-5</strain>
    </source>
</reference>
<evidence type="ECO:0000259" key="2">
    <source>
        <dbReference type="Pfam" id="PF14827"/>
    </source>
</evidence>
<dbReference type="SUPFAM" id="SSF103190">
    <property type="entry name" value="Sensory domain-like"/>
    <property type="match status" value="1"/>
</dbReference>
<dbReference type="AlphaFoldDB" id="A0A2P8QYK0"/>
<evidence type="ECO:0000256" key="1">
    <source>
        <dbReference type="SAM" id="Phobius"/>
    </source>
</evidence>
<dbReference type="EMBL" id="PDHH01000009">
    <property type="protein sequence ID" value="PSM51329.1"/>
    <property type="molecule type" value="Genomic_DNA"/>
</dbReference>
<dbReference type="InterPro" id="IPR029150">
    <property type="entry name" value="dCache_3"/>
</dbReference>
<evidence type="ECO:0000313" key="3">
    <source>
        <dbReference type="EMBL" id="PSM51329.1"/>
    </source>
</evidence>
<proteinExistence type="predicted"/>
<evidence type="ECO:0000313" key="4">
    <source>
        <dbReference type="Proteomes" id="UP000240535"/>
    </source>
</evidence>
<organism evidence="3 4">
    <name type="scientific">Campylobacter blaseri</name>
    <dbReference type="NCBI Taxonomy" id="2042961"/>
    <lineage>
        <taxon>Bacteria</taxon>
        <taxon>Pseudomonadati</taxon>
        <taxon>Campylobacterota</taxon>
        <taxon>Epsilonproteobacteria</taxon>
        <taxon>Campylobacterales</taxon>
        <taxon>Campylobacteraceae</taxon>
        <taxon>Campylobacter</taxon>
    </lineage>
</organism>
<keyword evidence="1" id="KW-1133">Transmembrane helix</keyword>
<feature type="transmembrane region" description="Helical" evidence="1">
    <location>
        <begin position="12"/>
        <end position="29"/>
    </location>
</feature>
<dbReference type="Pfam" id="PF14827">
    <property type="entry name" value="dCache_3"/>
    <property type="match status" value="1"/>
</dbReference>
<keyword evidence="4" id="KW-1185">Reference proteome</keyword>